<protein>
    <submittedName>
        <fullName evidence="1">Uncharacterized protein</fullName>
    </submittedName>
</protein>
<proteinExistence type="predicted"/>
<name>A0AAD5CX95_AMBAR</name>
<evidence type="ECO:0000313" key="1">
    <source>
        <dbReference type="EMBL" id="KAI7748206.1"/>
    </source>
</evidence>
<organism evidence="1 2">
    <name type="scientific">Ambrosia artemisiifolia</name>
    <name type="common">Common ragweed</name>
    <dbReference type="NCBI Taxonomy" id="4212"/>
    <lineage>
        <taxon>Eukaryota</taxon>
        <taxon>Viridiplantae</taxon>
        <taxon>Streptophyta</taxon>
        <taxon>Embryophyta</taxon>
        <taxon>Tracheophyta</taxon>
        <taxon>Spermatophyta</taxon>
        <taxon>Magnoliopsida</taxon>
        <taxon>eudicotyledons</taxon>
        <taxon>Gunneridae</taxon>
        <taxon>Pentapetalae</taxon>
        <taxon>asterids</taxon>
        <taxon>campanulids</taxon>
        <taxon>Asterales</taxon>
        <taxon>Asteraceae</taxon>
        <taxon>Asteroideae</taxon>
        <taxon>Heliantheae alliance</taxon>
        <taxon>Heliantheae</taxon>
        <taxon>Ambrosia</taxon>
    </lineage>
</organism>
<keyword evidence="2" id="KW-1185">Reference proteome</keyword>
<gene>
    <name evidence="1" type="ORF">M8C21_002915</name>
</gene>
<dbReference type="Proteomes" id="UP001206925">
    <property type="component" value="Unassembled WGS sequence"/>
</dbReference>
<sequence>MRNPLDLNNLPNDFIKDHSKQPLYDHSSSAASVVVIGCRARMKKMNGNFSFIQEKLLWELLPTGLLYTVLIPPYITSSMQHQQLHQKPQIGSAASSEASL</sequence>
<accession>A0AAD5CX95</accession>
<dbReference type="EMBL" id="JAMZMK010006579">
    <property type="protein sequence ID" value="KAI7748206.1"/>
    <property type="molecule type" value="Genomic_DNA"/>
</dbReference>
<comment type="caution">
    <text evidence="1">The sequence shown here is derived from an EMBL/GenBank/DDBJ whole genome shotgun (WGS) entry which is preliminary data.</text>
</comment>
<dbReference type="AlphaFoldDB" id="A0AAD5CX95"/>
<evidence type="ECO:0000313" key="2">
    <source>
        <dbReference type="Proteomes" id="UP001206925"/>
    </source>
</evidence>
<reference evidence="1" key="1">
    <citation type="submission" date="2022-06" db="EMBL/GenBank/DDBJ databases">
        <title>Uncovering the hologenomic basis of an extraordinary plant invasion.</title>
        <authorList>
            <person name="Bieker V.C."/>
            <person name="Martin M.D."/>
            <person name="Gilbert T."/>
            <person name="Hodgins K."/>
            <person name="Battlay P."/>
            <person name="Petersen B."/>
            <person name="Wilson J."/>
        </authorList>
    </citation>
    <scope>NUCLEOTIDE SEQUENCE</scope>
    <source>
        <strain evidence="1">AA19_3_7</strain>
        <tissue evidence="1">Leaf</tissue>
    </source>
</reference>